<evidence type="ECO:0000259" key="2">
    <source>
        <dbReference type="Pfam" id="PF13229"/>
    </source>
</evidence>
<accession>A0ABQ1SN49</accession>
<dbReference type="Proteomes" id="UP000599179">
    <property type="component" value="Unassembled WGS sequence"/>
</dbReference>
<feature type="domain" description="Right handed beta helix" evidence="2">
    <location>
        <begin position="178"/>
        <end position="300"/>
    </location>
</feature>
<dbReference type="InterPro" id="IPR059226">
    <property type="entry name" value="Choice_anch_Q_dom"/>
</dbReference>
<dbReference type="Gene3D" id="2.160.20.10">
    <property type="entry name" value="Single-stranded right-handed beta-helix, Pectin lyase-like"/>
    <property type="match status" value="1"/>
</dbReference>
<dbReference type="Pfam" id="PF13229">
    <property type="entry name" value="Beta_helix"/>
    <property type="match status" value="1"/>
</dbReference>
<evidence type="ECO:0000313" key="5">
    <source>
        <dbReference type="Proteomes" id="UP000599179"/>
    </source>
</evidence>
<name>A0ABQ1SN49_9FLAO</name>
<dbReference type="InterPro" id="IPR026444">
    <property type="entry name" value="Secre_tail"/>
</dbReference>
<gene>
    <name evidence="4" type="ORF">GCM10010832_23480</name>
</gene>
<dbReference type="SUPFAM" id="SSF51126">
    <property type="entry name" value="Pectin lyase-like"/>
    <property type="match status" value="1"/>
</dbReference>
<dbReference type="InterPro" id="IPR039448">
    <property type="entry name" value="Beta_helix"/>
</dbReference>
<keyword evidence="5" id="KW-1185">Reference proteome</keyword>
<dbReference type="Pfam" id="PF18962">
    <property type="entry name" value="Por_Secre_tail"/>
    <property type="match status" value="1"/>
</dbReference>
<evidence type="ECO:0000313" key="4">
    <source>
        <dbReference type="EMBL" id="GGE42855.1"/>
    </source>
</evidence>
<keyword evidence="1" id="KW-0732">Signal</keyword>
<dbReference type="InterPro" id="IPR012334">
    <property type="entry name" value="Pectin_lyas_fold"/>
</dbReference>
<dbReference type="NCBIfam" id="TIGR04183">
    <property type="entry name" value="Por_Secre_tail"/>
    <property type="match status" value="1"/>
</dbReference>
<dbReference type="NCBIfam" id="NF041518">
    <property type="entry name" value="choice_anch_Q"/>
    <property type="match status" value="1"/>
</dbReference>
<evidence type="ECO:0000259" key="3">
    <source>
        <dbReference type="Pfam" id="PF18962"/>
    </source>
</evidence>
<sequence length="461" mass="50190">MLLFILHSFGQTTIPDNTTISGNWTLENSPYIIEGRAIVLNGETLTIEEGVEIRFNSSSASASPSWFDYNAGNVGVLRVQGTITANASASNPILFTRNGSSGYWGSVLIDENANNNSSFENCIIEYAKETRNVPGINSVVSFNGAISLFQTGITIESNEFRNNYINGLLVRDVTTSFEIPNNTFFDNGTNGLVIFDSTLNAINNIFYNNSIISSGAVSAIRSSNSNVYLVGNLIYNNDNFGVYTTSAGNHYIINNTIVGNSQGIRVESGANTYIFNSIIQNNNLNFATSNPVGAIIEMQNSITDDATFPDNVNDLVGNILGSNALFSDLNSDDFSLQNTSPCIDSGIPDTSGLNIPDLDIVGNPRIDNNIIDMGAFEFQQPLSVNEVNLQQSLSIYPNPASNKLNIILDDFDFARIYTLNGRLISTHKSKTIDLTEFEKGIYLLKIVTENGNTIAQKIIKN</sequence>
<evidence type="ECO:0000256" key="1">
    <source>
        <dbReference type="ARBA" id="ARBA00022729"/>
    </source>
</evidence>
<dbReference type="EMBL" id="BMGM01000011">
    <property type="protein sequence ID" value="GGE42855.1"/>
    <property type="molecule type" value="Genomic_DNA"/>
</dbReference>
<dbReference type="InterPro" id="IPR006626">
    <property type="entry name" value="PbH1"/>
</dbReference>
<dbReference type="SMART" id="SM00710">
    <property type="entry name" value="PbH1"/>
    <property type="match status" value="4"/>
</dbReference>
<feature type="domain" description="Secretion system C-terminal sorting" evidence="3">
    <location>
        <begin position="395"/>
        <end position="459"/>
    </location>
</feature>
<evidence type="ECO:0008006" key="6">
    <source>
        <dbReference type="Google" id="ProtNLM"/>
    </source>
</evidence>
<reference evidence="5" key="1">
    <citation type="journal article" date="2019" name="Int. J. Syst. Evol. Microbiol.">
        <title>The Global Catalogue of Microorganisms (GCM) 10K type strain sequencing project: providing services to taxonomists for standard genome sequencing and annotation.</title>
        <authorList>
            <consortium name="The Broad Institute Genomics Platform"/>
            <consortium name="The Broad Institute Genome Sequencing Center for Infectious Disease"/>
            <person name="Wu L."/>
            <person name="Ma J."/>
        </authorList>
    </citation>
    <scope>NUCLEOTIDE SEQUENCE [LARGE SCALE GENOMIC DNA]</scope>
    <source>
        <strain evidence="5">CGMCC 1.12931</strain>
    </source>
</reference>
<protein>
    <recommendedName>
        <fullName evidence="6">Por secretion system C-terminal sorting domain-containing protein</fullName>
    </recommendedName>
</protein>
<organism evidence="4 5">
    <name type="scientific">Psychroflexus planctonicus</name>
    <dbReference type="NCBI Taxonomy" id="1526575"/>
    <lineage>
        <taxon>Bacteria</taxon>
        <taxon>Pseudomonadati</taxon>
        <taxon>Bacteroidota</taxon>
        <taxon>Flavobacteriia</taxon>
        <taxon>Flavobacteriales</taxon>
        <taxon>Flavobacteriaceae</taxon>
        <taxon>Psychroflexus</taxon>
    </lineage>
</organism>
<proteinExistence type="predicted"/>
<comment type="caution">
    <text evidence="4">The sequence shown here is derived from an EMBL/GenBank/DDBJ whole genome shotgun (WGS) entry which is preliminary data.</text>
</comment>
<dbReference type="InterPro" id="IPR011050">
    <property type="entry name" value="Pectin_lyase_fold/virulence"/>
</dbReference>